<feature type="transmembrane region" description="Helical" evidence="1">
    <location>
        <begin position="439"/>
        <end position="459"/>
    </location>
</feature>
<evidence type="ECO:0000313" key="2">
    <source>
        <dbReference type="EMBL" id="MFM0717358.1"/>
    </source>
</evidence>
<evidence type="ECO:0000256" key="1">
    <source>
        <dbReference type="SAM" id="Phobius"/>
    </source>
</evidence>
<gene>
    <name evidence="2" type="ORF">PQQ73_13555</name>
</gene>
<dbReference type="RefSeq" id="WP_408153279.1">
    <property type="nucleotide sequence ID" value="NZ_JAQQCL010000008.1"/>
</dbReference>
<keyword evidence="1" id="KW-1133">Transmembrane helix</keyword>
<feature type="transmembrane region" description="Helical" evidence="1">
    <location>
        <begin position="21"/>
        <end position="43"/>
    </location>
</feature>
<organism evidence="2 3">
    <name type="scientific">Paraburkholderia strydomiana</name>
    <dbReference type="NCBI Taxonomy" id="1245417"/>
    <lineage>
        <taxon>Bacteria</taxon>
        <taxon>Pseudomonadati</taxon>
        <taxon>Pseudomonadota</taxon>
        <taxon>Betaproteobacteria</taxon>
        <taxon>Burkholderiales</taxon>
        <taxon>Burkholderiaceae</taxon>
        <taxon>Paraburkholderia</taxon>
    </lineage>
</organism>
<sequence>MNFRWNPQFPSERVSYEPLSIWFYLVLYLIVEGFALALVVPGLPKYGSIPWDRVLHYAVAVPFFCWLALSCVVYWFAYDIPATQAAEHNSARWHQITGWQQQSRLGMAVLDSVILTPEPDLAEHMLALEGTPPENPGKVMALGSIDAADDGSRLNRLLDALLTPLAARLAQATKGGSFEIVMQCDHEALSSEVLAAWGRLELPGKPLVRWLDNGRDVGFADRWFESEARSYGRYVQDRMPKYRLLLAWHLNKSGPDAEHRDSEAAVALLLGSPALMVEKPELKRQAWLLRQIAGDADQADRLLASLLKAEQVPSERIRHFWHSGLKGLAQHATLGAVRESGLKVEAHALDPAIGPQAPVARWVIQALAAKMAHFGQGPQLIALPHEQGVALNLVVKEPAPVDVPWKEEYGYKPLLGPEFGVLTSFWVVSMLLLPDEGWSTTDTLVTCLTILFMLVSFIIRHPGLISRMAESTAEFVASIIG</sequence>
<dbReference type="EMBL" id="JAQQCL010000008">
    <property type="protein sequence ID" value="MFM0717358.1"/>
    <property type="molecule type" value="Genomic_DNA"/>
</dbReference>
<comment type="caution">
    <text evidence="2">The sequence shown here is derived from an EMBL/GenBank/DDBJ whole genome shotgun (WGS) entry which is preliminary data.</text>
</comment>
<reference evidence="2 3" key="1">
    <citation type="journal article" date="2024" name="Chem. Sci.">
        <title>Discovery of megapolipeptins by genome mining of a Burkholderiales bacteria collection.</title>
        <authorList>
            <person name="Paulo B.S."/>
            <person name="Recchia M.J.J."/>
            <person name="Lee S."/>
            <person name="Fergusson C.H."/>
            <person name="Romanowski S.B."/>
            <person name="Hernandez A."/>
            <person name="Krull N."/>
            <person name="Liu D.Y."/>
            <person name="Cavanagh H."/>
            <person name="Bos A."/>
            <person name="Gray C.A."/>
            <person name="Murphy B.T."/>
            <person name="Linington R.G."/>
            <person name="Eustaquio A.S."/>
        </authorList>
    </citation>
    <scope>NUCLEOTIDE SEQUENCE [LARGE SCALE GENOMIC DNA]</scope>
    <source>
        <strain evidence="2 3">RL17-350-BIC-E</strain>
    </source>
</reference>
<accession>A0ABW9EEE8</accession>
<name>A0ABW9EEE8_9BURK</name>
<keyword evidence="3" id="KW-1185">Reference proteome</keyword>
<evidence type="ECO:0000313" key="3">
    <source>
        <dbReference type="Proteomes" id="UP001629392"/>
    </source>
</evidence>
<keyword evidence="1" id="KW-0812">Transmembrane</keyword>
<dbReference type="Proteomes" id="UP001629392">
    <property type="component" value="Unassembled WGS sequence"/>
</dbReference>
<feature type="transmembrane region" description="Helical" evidence="1">
    <location>
        <begin position="55"/>
        <end position="77"/>
    </location>
</feature>
<proteinExistence type="predicted"/>
<keyword evidence="1" id="KW-0472">Membrane</keyword>
<protein>
    <submittedName>
        <fullName evidence="2">Uncharacterized protein</fullName>
    </submittedName>
</protein>